<evidence type="ECO:0000256" key="2">
    <source>
        <dbReference type="ARBA" id="ARBA00023157"/>
    </source>
</evidence>
<accession>A0A8C2T124</accession>
<sequence>MARQGLVLTFLLVLLLHLGKQREPAGAGSASGETEKGEREEETCQRPQWDPRLHLAPDQEKYRKNEEVTLSCPKGSQPSYTHIKCSRQEQTIKHGKPVNGELWLGRDSSDAWTRIWTSVECVEVFQVVPGTLEVSSTSIKLNWTCNIHDACQHMQATCQLAGPSTPPCKAEKVTEQEILHGQKGTFACPPLQPFTIYSITISVPPSTILFTQHLRTKAMVPQKPEQLQLDASTGILRWKALPSCQGEIVGYQLNFTARRVHDGTFLNFQQVTVNHSVTQYTPPPQSPGSKYTVTVQGLTAAGAGDAASLEFQAYISGNGFCAMCLPGGVMGQACGVSSFPVGPLQVLEGCYKAEPLPACTVLALSACLVEAVLQPSDHLHGSPLDLLFLVLGLQNWMQCFSCGRGSRTPTAGCVLVSGQFLGSWPWTAVTVVVVLSVMVSLSAVIVWFVLSRQVVLGLGAAVLP</sequence>
<dbReference type="Pfam" id="PF00041">
    <property type="entry name" value="fn3"/>
    <property type="match status" value="1"/>
</dbReference>
<feature type="transmembrane region" description="Helical" evidence="4">
    <location>
        <begin position="424"/>
        <end position="450"/>
    </location>
</feature>
<reference evidence="7" key="3">
    <citation type="submission" date="2025-09" db="UniProtKB">
        <authorList>
            <consortium name="Ensembl"/>
        </authorList>
    </citation>
    <scope>IDENTIFICATION</scope>
</reference>
<evidence type="ECO:0000313" key="7">
    <source>
        <dbReference type="Ensembl" id="ENSCJPP00005006799.1"/>
    </source>
</evidence>
<keyword evidence="4" id="KW-0472">Membrane</keyword>
<feature type="compositionally biased region" description="Basic and acidic residues" evidence="3">
    <location>
        <begin position="33"/>
        <end position="66"/>
    </location>
</feature>
<dbReference type="GeneTree" id="ENSGT01030000235365"/>
<dbReference type="Proteomes" id="UP000694412">
    <property type="component" value="Chromosome Z"/>
</dbReference>
<feature type="domain" description="Fibronectin type-III" evidence="6">
    <location>
        <begin position="220"/>
        <end position="318"/>
    </location>
</feature>
<organism evidence="7 8">
    <name type="scientific">Coturnix japonica</name>
    <name type="common">Japanese quail</name>
    <name type="synonym">Coturnix coturnix japonica</name>
    <dbReference type="NCBI Taxonomy" id="93934"/>
    <lineage>
        <taxon>Eukaryota</taxon>
        <taxon>Metazoa</taxon>
        <taxon>Chordata</taxon>
        <taxon>Craniata</taxon>
        <taxon>Vertebrata</taxon>
        <taxon>Euteleostomi</taxon>
        <taxon>Archelosauria</taxon>
        <taxon>Archosauria</taxon>
        <taxon>Dinosauria</taxon>
        <taxon>Saurischia</taxon>
        <taxon>Theropoda</taxon>
        <taxon>Coelurosauria</taxon>
        <taxon>Aves</taxon>
        <taxon>Neognathae</taxon>
        <taxon>Galloanserae</taxon>
        <taxon>Galliformes</taxon>
        <taxon>Phasianidae</taxon>
        <taxon>Perdicinae</taxon>
        <taxon>Coturnix</taxon>
    </lineage>
</organism>
<dbReference type="PROSITE" id="PS50853">
    <property type="entry name" value="FN3"/>
    <property type="match status" value="1"/>
</dbReference>
<proteinExistence type="predicted"/>
<dbReference type="InterPro" id="IPR013783">
    <property type="entry name" value="Ig-like_fold"/>
</dbReference>
<dbReference type="CDD" id="cd00063">
    <property type="entry name" value="FN3"/>
    <property type="match status" value="1"/>
</dbReference>
<dbReference type="PANTHER" id="PTHR24051:SF6">
    <property type="entry name" value="FIBRONECTIN TYPE-III DOMAIN-CONTAINING PROTEIN-RELATED"/>
    <property type="match status" value="1"/>
</dbReference>
<keyword evidence="8" id="KW-1185">Reference proteome</keyword>
<dbReference type="Ensembl" id="ENSCJPT00005010607.1">
    <property type="protein sequence ID" value="ENSCJPP00005006799.1"/>
    <property type="gene ID" value="ENSCJPG00005006288.1"/>
</dbReference>
<evidence type="ECO:0000256" key="3">
    <source>
        <dbReference type="SAM" id="MobiDB-lite"/>
    </source>
</evidence>
<keyword evidence="4" id="KW-0812">Transmembrane</keyword>
<feature type="region of interest" description="Disordered" evidence="3">
    <location>
        <begin position="23"/>
        <end position="66"/>
    </location>
</feature>
<name>A0A8C2T124_COTJA</name>
<keyword evidence="1" id="KW-0677">Repeat</keyword>
<keyword evidence="2" id="KW-1015">Disulfide bond</keyword>
<dbReference type="SUPFAM" id="SSF49265">
    <property type="entry name" value="Fibronectin type III"/>
    <property type="match status" value="1"/>
</dbReference>
<dbReference type="InterPro" id="IPR051622">
    <property type="entry name" value="R-tyr_protein_phosphatases"/>
</dbReference>
<reference evidence="7" key="1">
    <citation type="submission" date="2015-11" db="EMBL/GenBank/DDBJ databases">
        <authorList>
            <consortium name="International Coturnix japonica Genome Analysis Consortium"/>
            <person name="Warren W."/>
            <person name="Burt D.W."/>
            <person name="Antin P.B."/>
            <person name="Lanford R."/>
            <person name="Gros J."/>
            <person name="Wilson R.K."/>
        </authorList>
    </citation>
    <scope>NUCLEOTIDE SEQUENCE [LARGE SCALE GENOMIC DNA]</scope>
</reference>
<reference evidence="7" key="2">
    <citation type="submission" date="2025-08" db="UniProtKB">
        <authorList>
            <consortium name="Ensembl"/>
        </authorList>
    </citation>
    <scope>IDENTIFICATION</scope>
</reference>
<dbReference type="PANTHER" id="PTHR24051">
    <property type="entry name" value="SUSHI DOMAIN-CONTAINING PROTEIN 1"/>
    <property type="match status" value="1"/>
</dbReference>
<protein>
    <recommendedName>
        <fullName evidence="6">Fibronectin type-III domain-containing protein</fullName>
    </recommendedName>
</protein>
<evidence type="ECO:0000256" key="1">
    <source>
        <dbReference type="ARBA" id="ARBA00022737"/>
    </source>
</evidence>
<evidence type="ECO:0000256" key="5">
    <source>
        <dbReference type="SAM" id="SignalP"/>
    </source>
</evidence>
<dbReference type="InterPro" id="IPR036116">
    <property type="entry name" value="FN3_sf"/>
</dbReference>
<keyword evidence="4" id="KW-1133">Transmembrane helix</keyword>
<evidence type="ECO:0000256" key="4">
    <source>
        <dbReference type="SAM" id="Phobius"/>
    </source>
</evidence>
<evidence type="ECO:0000313" key="8">
    <source>
        <dbReference type="Proteomes" id="UP000694412"/>
    </source>
</evidence>
<feature type="signal peptide" evidence="5">
    <location>
        <begin position="1"/>
        <end position="21"/>
    </location>
</feature>
<dbReference type="InterPro" id="IPR003961">
    <property type="entry name" value="FN3_dom"/>
</dbReference>
<keyword evidence="5" id="KW-0732">Signal</keyword>
<feature type="chain" id="PRO_5034717099" description="Fibronectin type-III domain-containing protein" evidence="5">
    <location>
        <begin position="22"/>
        <end position="464"/>
    </location>
</feature>
<evidence type="ECO:0000259" key="6">
    <source>
        <dbReference type="PROSITE" id="PS50853"/>
    </source>
</evidence>
<dbReference type="AlphaFoldDB" id="A0A8C2T124"/>
<dbReference type="Gene3D" id="2.60.40.10">
    <property type="entry name" value="Immunoglobulins"/>
    <property type="match status" value="1"/>
</dbReference>